<dbReference type="SUPFAM" id="SSF46689">
    <property type="entry name" value="Homeodomain-like"/>
    <property type="match status" value="1"/>
</dbReference>
<dbReference type="PANTHER" id="PTHR30055">
    <property type="entry name" value="HTH-TYPE TRANSCRIPTIONAL REGULATOR RUTR"/>
    <property type="match status" value="1"/>
</dbReference>
<evidence type="ECO:0000256" key="4">
    <source>
        <dbReference type="PROSITE-ProRule" id="PRU00335"/>
    </source>
</evidence>
<keyword evidence="2 4" id="KW-0238">DNA-binding</keyword>
<feature type="DNA-binding region" description="H-T-H motif" evidence="4">
    <location>
        <begin position="35"/>
        <end position="54"/>
    </location>
</feature>
<dbReference type="Pfam" id="PF00440">
    <property type="entry name" value="TetR_N"/>
    <property type="match status" value="1"/>
</dbReference>
<name>A0ABP8WIU8_9ACTN</name>
<dbReference type="RefSeq" id="WP_345518047.1">
    <property type="nucleotide sequence ID" value="NZ_BAABKM010000001.1"/>
</dbReference>
<evidence type="ECO:0000313" key="6">
    <source>
        <dbReference type="EMBL" id="GAA4690069.1"/>
    </source>
</evidence>
<feature type="domain" description="HTH tetR-type" evidence="5">
    <location>
        <begin position="12"/>
        <end position="72"/>
    </location>
</feature>
<evidence type="ECO:0000259" key="5">
    <source>
        <dbReference type="PROSITE" id="PS50977"/>
    </source>
</evidence>
<reference evidence="7" key="1">
    <citation type="journal article" date="2019" name="Int. J. Syst. Evol. Microbiol.">
        <title>The Global Catalogue of Microorganisms (GCM) 10K type strain sequencing project: providing services to taxonomists for standard genome sequencing and annotation.</title>
        <authorList>
            <consortium name="The Broad Institute Genomics Platform"/>
            <consortium name="The Broad Institute Genome Sequencing Center for Infectious Disease"/>
            <person name="Wu L."/>
            <person name="Ma J."/>
        </authorList>
    </citation>
    <scope>NUCLEOTIDE SEQUENCE [LARGE SCALE GENOMIC DNA]</scope>
    <source>
        <strain evidence="7">JCM 18531</strain>
    </source>
</reference>
<evidence type="ECO:0000313" key="7">
    <source>
        <dbReference type="Proteomes" id="UP001499974"/>
    </source>
</evidence>
<dbReference type="Gene3D" id="1.10.357.10">
    <property type="entry name" value="Tetracycline Repressor, domain 2"/>
    <property type="match status" value="1"/>
</dbReference>
<protein>
    <submittedName>
        <fullName evidence="6">TetR/AcrR family transcriptional regulator</fullName>
    </submittedName>
</protein>
<dbReference type="Proteomes" id="UP001499974">
    <property type="component" value="Unassembled WGS sequence"/>
</dbReference>
<dbReference type="EMBL" id="BAABKM010000001">
    <property type="protein sequence ID" value="GAA4690069.1"/>
    <property type="molecule type" value="Genomic_DNA"/>
</dbReference>
<dbReference type="Pfam" id="PF21351">
    <property type="entry name" value="TetR_C_41"/>
    <property type="match status" value="1"/>
</dbReference>
<proteinExistence type="predicted"/>
<dbReference type="PANTHER" id="PTHR30055:SF234">
    <property type="entry name" value="HTH-TYPE TRANSCRIPTIONAL REGULATOR BETI"/>
    <property type="match status" value="1"/>
</dbReference>
<evidence type="ECO:0000256" key="2">
    <source>
        <dbReference type="ARBA" id="ARBA00023125"/>
    </source>
</evidence>
<dbReference type="InterPro" id="IPR050109">
    <property type="entry name" value="HTH-type_TetR-like_transc_reg"/>
</dbReference>
<keyword evidence="7" id="KW-1185">Reference proteome</keyword>
<dbReference type="InterPro" id="IPR009057">
    <property type="entry name" value="Homeodomain-like_sf"/>
</dbReference>
<dbReference type="PRINTS" id="PR00455">
    <property type="entry name" value="HTHTETR"/>
</dbReference>
<organism evidence="6 7">
    <name type="scientific">Nocardioides conyzicola</name>
    <dbReference type="NCBI Taxonomy" id="1651781"/>
    <lineage>
        <taxon>Bacteria</taxon>
        <taxon>Bacillati</taxon>
        <taxon>Actinomycetota</taxon>
        <taxon>Actinomycetes</taxon>
        <taxon>Propionibacteriales</taxon>
        <taxon>Nocardioidaceae</taxon>
        <taxon>Nocardioides</taxon>
    </lineage>
</organism>
<dbReference type="InterPro" id="IPR049484">
    <property type="entry name" value="Rv0078-like_C"/>
</dbReference>
<comment type="caution">
    <text evidence="6">The sequence shown here is derived from an EMBL/GenBank/DDBJ whole genome shotgun (WGS) entry which is preliminary data.</text>
</comment>
<keyword evidence="1" id="KW-0805">Transcription regulation</keyword>
<keyword evidence="3" id="KW-0804">Transcription</keyword>
<dbReference type="PROSITE" id="PS50977">
    <property type="entry name" value="HTH_TETR_2"/>
    <property type="match status" value="1"/>
</dbReference>
<accession>A0ABP8WIU8</accession>
<sequence>MESKRTQPARSAATRAALVTAARPLFAERGYAGVGTDEIARAAGVSRGALYHQFAGKEELFAAVYEQVEAELTAEIDVAFADAFDAGPMVAVQAGIDAWLRASMNPEVQRIVLIEAPAALGWERWREIGRRYAVGLVEGAVSGLISAGVFEPQPVTPLAHLLVGALEEGTLYAARAEDREQALREVGAALLRLFEGLAVRT</sequence>
<evidence type="ECO:0000256" key="1">
    <source>
        <dbReference type="ARBA" id="ARBA00023015"/>
    </source>
</evidence>
<evidence type="ECO:0000256" key="3">
    <source>
        <dbReference type="ARBA" id="ARBA00023163"/>
    </source>
</evidence>
<dbReference type="InterPro" id="IPR001647">
    <property type="entry name" value="HTH_TetR"/>
</dbReference>
<gene>
    <name evidence="6" type="ORF">GCM10023349_00510</name>
</gene>